<accession>A0A4U6TJ12</accession>
<evidence type="ECO:0000313" key="3">
    <source>
        <dbReference type="EMBL" id="TKW02428.1"/>
    </source>
</evidence>
<feature type="domain" description="Retrovirus-related Pol polyprotein from transposon TNT 1-94-like beta-barrel" evidence="2">
    <location>
        <begin position="130"/>
        <end position="202"/>
    </location>
</feature>
<feature type="transmembrane region" description="Helical" evidence="1">
    <location>
        <begin position="58"/>
        <end position="80"/>
    </location>
</feature>
<dbReference type="InterPro" id="IPR045501">
    <property type="entry name" value="DUF6490"/>
</dbReference>
<protein>
    <recommendedName>
        <fullName evidence="2">Retrovirus-related Pol polyprotein from transposon TNT 1-94-like beta-barrel domain-containing protein</fullName>
    </recommendedName>
</protein>
<dbReference type="Pfam" id="PF22936">
    <property type="entry name" value="Pol_BBD"/>
    <property type="match status" value="1"/>
</dbReference>
<feature type="transmembrane region" description="Helical" evidence="1">
    <location>
        <begin position="31"/>
        <end position="51"/>
    </location>
</feature>
<dbReference type="PANTHER" id="PTHR46610">
    <property type="entry name" value="OS05G0181300 PROTEIN"/>
    <property type="match status" value="1"/>
</dbReference>
<keyword evidence="1" id="KW-0812">Transmembrane</keyword>
<dbReference type="AlphaFoldDB" id="A0A4U6TJ12"/>
<keyword evidence="1" id="KW-0472">Membrane</keyword>
<dbReference type="EMBL" id="CM016559">
    <property type="protein sequence ID" value="TKW02428.1"/>
    <property type="molecule type" value="Genomic_DNA"/>
</dbReference>
<dbReference type="OMA" id="CKIMEAD"/>
<dbReference type="PANTHER" id="PTHR46610:SF24">
    <property type="entry name" value="OS06G0580100 PROTEIN"/>
    <property type="match status" value="1"/>
</dbReference>
<dbReference type="Gramene" id="TKW02428">
    <property type="protein sequence ID" value="TKW02428"/>
    <property type="gene ID" value="SEVIR_8G243600v2"/>
</dbReference>
<name>A0A4U6TJ12_SETVI</name>
<evidence type="ECO:0000259" key="2">
    <source>
        <dbReference type="Pfam" id="PF22936"/>
    </source>
</evidence>
<proteinExistence type="predicted"/>
<organism evidence="3 4">
    <name type="scientific">Setaria viridis</name>
    <name type="common">Green bristlegrass</name>
    <name type="synonym">Setaria italica subsp. viridis</name>
    <dbReference type="NCBI Taxonomy" id="4556"/>
    <lineage>
        <taxon>Eukaryota</taxon>
        <taxon>Viridiplantae</taxon>
        <taxon>Streptophyta</taxon>
        <taxon>Embryophyta</taxon>
        <taxon>Tracheophyta</taxon>
        <taxon>Spermatophyta</taxon>
        <taxon>Magnoliopsida</taxon>
        <taxon>Liliopsida</taxon>
        <taxon>Poales</taxon>
        <taxon>Poaceae</taxon>
        <taxon>PACMAD clade</taxon>
        <taxon>Panicoideae</taxon>
        <taxon>Panicodae</taxon>
        <taxon>Paniceae</taxon>
        <taxon>Cenchrinae</taxon>
        <taxon>Setaria</taxon>
    </lineage>
</organism>
<gene>
    <name evidence="3" type="ORF">SEVIR_8G243600v2</name>
</gene>
<sequence length="249" mass="26369">MAEEGESEPLLPSQSRAAADTGGVLGGSGSFTWLTVLGFGFLTFNSAVAIYRSNGDKGSIAFVVASYLDLAALFVCLRLFERALPGFVTRKKLKGFVLATLRSPLPETTAGGGSSAQDPRDTAWSRARLIVDSGATGHAVGNILLLEGFQPYHPPKEGRVADGSRVRILGIGRIQRGNFSIPNVFLVEGVQDVLISTPQLDADHGLITCMGNGICKIMEADGTEVGGAIREVDRSYVLRYLEVPGTAQV</sequence>
<evidence type="ECO:0000313" key="4">
    <source>
        <dbReference type="Proteomes" id="UP000298652"/>
    </source>
</evidence>
<dbReference type="Proteomes" id="UP000298652">
    <property type="component" value="Chromosome 8"/>
</dbReference>
<dbReference type="InterPro" id="IPR054722">
    <property type="entry name" value="PolX-like_BBD"/>
</dbReference>
<reference evidence="3" key="1">
    <citation type="submission" date="2019-03" db="EMBL/GenBank/DDBJ databases">
        <title>WGS assembly of Setaria viridis.</title>
        <authorList>
            <person name="Huang P."/>
            <person name="Jenkins J."/>
            <person name="Grimwood J."/>
            <person name="Barry K."/>
            <person name="Healey A."/>
            <person name="Mamidi S."/>
            <person name="Sreedasyam A."/>
            <person name="Shu S."/>
            <person name="Feldman M."/>
            <person name="Wu J."/>
            <person name="Yu Y."/>
            <person name="Chen C."/>
            <person name="Johnson J."/>
            <person name="Rokhsar D."/>
            <person name="Baxter I."/>
            <person name="Schmutz J."/>
            <person name="Brutnell T."/>
            <person name="Kellogg E."/>
        </authorList>
    </citation>
    <scope>NUCLEOTIDE SEQUENCE [LARGE SCALE GENOMIC DNA]</scope>
</reference>
<keyword evidence="1" id="KW-1133">Transmembrane helix</keyword>
<keyword evidence="4" id="KW-1185">Reference proteome</keyword>
<evidence type="ECO:0000256" key="1">
    <source>
        <dbReference type="SAM" id="Phobius"/>
    </source>
</evidence>
<dbReference type="Pfam" id="PF20100">
    <property type="entry name" value="DUF6490"/>
    <property type="match status" value="1"/>
</dbReference>